<feature type="compositionally biased region" description="Basic and acidic residues" evidence="3">
    <location>
        <begin position="933"/>
        <end position="984"/>
    </location>
</feature>
<gene>
    <name evidence="6" type="ORF">OKIOD_LOCUS12308</name>
</gene>
<evidence type="ECO:0000256" key="3">
    <source>
        <dbReference type="SAM" id="MobiDB-lite"/>
    </source>
</evidence>
<evidence type="ECO:0000259" key="4">
    <source>
        <dbReference type="Pfam" id="PF03828"/>
    </source>
</evidence>
<feature type="compositionally biased region" description="Basic and acidic residues" evidence="3">
    <location>
        <begin position="757"/>
        <end position="772"/>
    </location>
</feature>
<dbReference type="Gene3D" id="3.30.460.10">
    <property type="entry name" value="Beta Polymerase, domain 2"/>
    <property type="match status" value="1"/>
</dbReference>
<feature type="compositionally biased region" description="Basic and acidic residues" evidence="3">
    <location>
        <begin position="709"/>
        <end position="718"/>
    </location>
</feature>
<dbReference type="PANTHER" id="PTHR23092">
    <property type="entry name" value="POLY(A) RNA POLYMERASE"/>
    <property type="match status" value="1"/>
</dbReference>
<keyword evidence="1" id="KW-0479">Metal-binding</keyword>
<evidence type="ECO:0000259" key="5">
    <source>
        <dbReference type="Pfam" id="PF22600"/>
    </source>
</evidence>
<dbReference type="Proteomes" id="UP001158576">
    <property type="component" value="Chromosome 1"/>
</dbReference>
<feature type="domain" description="PAP-associated" evidence="4">
    <location>
        <begin position="339"/>
        <end position="404"/>
    </location>
</feature>
<feature type="compositionally biased region" description="Gly residues" evidence="3">
    <location>
        <begin position="894"/>
        <end position="903"/>
    </location>
</feature>
<dbReference type="SUPFAM" id="SSF81301">
    <property type="entry name" value="Nucleotidyltransferase"/>
    <property type="match status" value="1"/>
</dbReference>
<evidence type="ECO:0000313" key="7">
    <source>
        <dbReference type="Proteomes" id="UP001158576"/>
    </source>
</evidence>
<dbReference type="InterPro" id="IPR045862">
    <property type="entry name" value="Trf4-like"/>
</dbReference>
<reference evidence="6 7" key="1">
    <citation type="submission" date="2021-04" db="EMBL/GenBank/DDBJ databases">
        <authorList>
            <person name="Bliznina A."/>
        </authorList>
    </citation>
    <scope>NUCLEOTIDE SEQUENCE [LARGE SCALE GENOMIC DNA]</scope>
</reference>
<dbReference type="InterPro" id="IPR054708">
    <property type="entry name" value="MTPAP-like_central"/>
</dbReference>
<feature type="compositionally biased region" description="Polar residues" evidence="3">
    <location>
        <begin position="773"/>
        <end position="786"/>
    </location>
</feature>
<feature type="compositionally biased region" description="Polar residues" evidence="3">
    <location>
        <begin position="531"/>
        <end position="542"/>
    </location>
</feature>
<dbReference type="Pfam" id="PF03828">
    <property type="entry name" value="PAP_assoc"/>
    <property type="match status" value="1"/>
</dbReference>
<organism evidence="6 7">
    <name type="scientific">Oikopleura dioica</name>
    <name type="common">Tunicate</name>
    <dbReference type="NCBI Taxonomy" id="34765"/>
    <lineage>
        <taxon>Eukaryota</taxon>
        <taxon>Metazoa</taxon>
        <taxon>Chordata</taxon>
        <taxon>Tunicata</taxon>
        <taxon>Appendicularia</taxon>
        <taxon>Copelata</taxon>
        <taxon>Oikopleuridae</taxon>
        <taxon>Oikopleura</taxon>
    </lineage>
</organism>
<feature type="compositionally biased region" description="Polar residues" evidence="3">
    <location>
        <begin position="558"/>
        <end position="567"/>
    </location>
</feature>
<keyword evidence="2" id="KW-0460">Magnesium</keyword>
<dbReference type="InterPro" id="IPR002058">
    <property type="entry name" value="PAP_assoc"/>
</dbReference>
<keyword evidence="7" id="KW-1185">Reference proteome</keyword>
<feature type="domain" description="Poly(A) RNA polymerase mitochondrial-like central palm" evidence="5">
    <location>
        <begin position="144"/>
        <end position="283"/>
    </location>
</feature>
<dbReference type="Gene3D" id="1.10.1410.10">
    <property type="match status" value="1"/>
</dbReference>
<name>A0ABN7SYS4_OIKDI</name>
<sequence>MSGKISWLMPEQMGPASDLYQNFAESLDKEQAENEAEQIRFNLMNGAIPPTPFQLQQALMQTAAQQKRPPPPRYDPPIPEEMKKEKLSVLMQVKGIEEMSPIALIRAENPASVESIDFLKYKVYRSRNHAPWITSPLSQGMQGLHEEIIDFHNWIRSTPEEYTMRHDVVLRVEEAIKQEFPGAQVEVFGSFQTGLYLPTSDIDMVVLGEKIDQRYGNPQNSPHYRLQDRLLKQGIAERYNIKVIDSAAVPIIKMRDMITDIKVDISFNMKTGVTAIGLVKGYIRQFPALRYLVLVLKQFLLQRDMNEVWTGGISSYGLILMVVSFLQQQGADDTADEVNLGVLLIKFLRFYGMEFEYSKCCIRVKNGGQFIKKEEMAAQMKEAPSGPKYVPNFLSIEDPLTPSNDVGRASHGAENVKDAFLFAYRLLDRGVSPQALHYPHDCNQSILGRIILITDEVYAYRNWVMRHWKHQVPRLQPPPPPPAPEPVQPVVVVKQVPAKPHQGSQGGTDPSDDSADEASQKTGGYGPLTVAVSNNNRQVIRTKNSEPKIPANGDSRHVVNSHNSINVPGQMPLYEPPMHNAYNNAPYHHNAPENTMLQDYSSEDAGSETDEDDDDDVRSRDNGDIDADDDSNNEYDRGYNDYPESNSRKKGGRKSDSLMPSRESRKYNDNDNGRRVRTNSINVNPMDAITSNPGPSNSRPNRSSQSDNSTHERSDDHSSMPNASKSPNANPSPSKRINFKSRLISNALQPLGVKNTPGERNRKSEQGPKGDTARNNQSNSESQGYNTGHSRTGSGVSSGGRWEHNRKNGRKNDNNSYRHDRNYDDRLIHMPPYGNMVSSGMHHRNDRGFNNRGSARGPARGGAAMDDPYSYRTGSNQMDHPQDHRPRGDRDRYGGGGRSGGGLASDSTRYRFKFSDNPNSPSHSSNTRKPGNGRRDGERDLYQPRKSNDNYSNDRHREQERFDQGSYNDRDGRRSMDQGNRRPY</sequence>
<evidence type="ECO:0000256" key="2">
    <source>
        <dbReference type="ARBA" id="ARBA00022842"/>
    </source>
</evidence>
<dbReference type="PANTHER" id="PTHR23092:SF15">
    <property type="entry name" value="INACTIVE NON-CANONICAL POLY(A) RNA POLYMERASE PROTEIN TRF4-2-RELATED"/>
    <property type="match status" value="1"/>
</dbReference>
<feature type="compositionally biased region" description="Low complexity" evidence="3">
    <location>
        <begin position="852"/>
        <end position="864"/>
    </location>
</feature>
<feature type="compositionally biased region" description="Low complexity" evidence="3">
    <location>
        <begin position="915"/>
        <end position="925"/>
    </location>
</feature>
<dbReference type="CDD" id="cd05402">
    <property type="entry name" value="NT_PAP_TUTase"/>
    <property type="match status" value="1"/>
</dbReference>
<feature type="compositionally biased region" description="Acidic residues" evidence="3">
    <location>
        <begin position="624"/>
        <end position="633"/>
    </location>
</feature>
<dbReference type="InterPro" id="IPR043519">
    <property type="entry name" value="NT_sf"/>
</dbReference>
<dbReference type="EMBL" id="OU015566">
    <property type="protein sequence ID" value="CAG5107898.1"/>
    <property type="molecule type" value="Genomic_DNA"/>
</dbReference>
<evidence type="ECO:0000313" key="6">
    <source>
        <dbReference type="EMBL" id="CAG5107898.1"/>
    </source>
</evidence>
<feature type="compositionally biased region" description="Acidic residues" evidence="3">
    <location>
        <begin position="601"/>
        <end position="616"/>
    </location>
</feature>
<protein>
    <submittedName>
        <fullName evidence="6">Oidioi.mRNA.OKI2018_I69.chr1.g3543.t1.cds</fullName>
    </submittedName>
</protein>
<dbReference type="SUPFAM" id="SSF81631">
    <property type="entry name" value="PAP/OAS1 substrate-binding domain"/>
    <property type="match status" value="1"/>
</dbReference>
<feature type="region of interest" description="Disordered" evidence="3">
    <location>
        <begin position="58"/>
        <end position="79"/>
    </location>
</feature>
<feature type="compositionally biased region" description="Pro residues" evidence="3">
    <location>
        <begin position="68"/>
        <end position="79"/>
    </location>
</feature>
<accession>A0ABN7SYS4</accession>
<feature type="compositionally biased region" description="Low complexity" evidence="3">
    <location>
        <begin position="719"/>
        <end position="735"/>
    </location>
</feature>
<feature type="compositionally biased region" description="Basic and acidic residues" evidence="3">
    <location>
        <begin position="880"/>
        <end position="893"/>
    </location>
</feature>
<feature type="compositionally biased region" description="Basic and acidic residues" evidence="3">
    <location>
        <begin position="801"/>
        <end position="828"/>
    </location>
</feature>
<evidence type="ECO:0000256" key="1">
    <source>
        <dbReference type="ARBA" id="ARBA00022723"/>
    </source>
</evidence>
<feature type="compositionally biased region" description="Low complexity" evidence="3">
    <location>
        <begin position="691"/>
        <end position="708"/>
    </location>
</feature>
<feature type="compositionally biased region" description="Basic and acidic residues" evidence="3">
    <location>
        <begin position="662"/>
        <end position="674"/>
    </location>
</feature>
<feature type="compositionally biased region" description="Low complexity" evidence="3">
    <location>
        <begin position="579"/>
        <end position="589"/>
    </location>
</feature>
<feature type="region of interest" description="Disordered" evidence="3">
    <location>
        <begin position="498"/>
        <end position="984"/>
    </location>
</feature>
<proteinExistence type="predicted"/>
<dbReference type="Pfam" id="PF22600">
    <property type="entry name" value="MTPAP-like_central"/>
    <property type="match status" value="1"/>
</dbReference>